<gene>
    <name evidence="1" type="ORF">EMPG_16294</name>
</gene>
<comment type="caution">
    <text evidence="1">The sequence shown here is derived from an EMBL/GenBank/DDBJ whole genome shotgun (WGS) entry which is preliminary data.</text>
</comment>
<accession>A0A0H1BA45</accession>
<keyword evidence="2" id="KW-1185">Reference proteome</keyword>
<evidence type="ECO:0000313" key="1">
    <source>
        <dbReference type="EMBL" id="KLJ08275.1"/>
    </source>
</evidence>
<sequence length="65" mass="7677">MRRMEMRMRRNMAKKTGGMLRRRLRKWRLTPTTSIRSTNSCPAVKKIPYSIPAIQMTKIKDKAPT</sequence>
<dbReference type="AlphaFoldDB" id="A0A0H1BA45"/>
<evidence type="ECO:0000313" key="2">
    <source>
        <dbReference type="Proteomes" id="UP000053573"/>
    </source>
</evidence>
<name>A0A0H1BA45_9EURO</name>
<dbReference type="Proteomes" id="UP000053573">
    <property type="component" value="Unassembled WGS sequence"/>
</dbReference>
<organism evidence="1 2">
    <name type="scientific">Blastomyces silverae</name>
    <dbReference type="NCBI Taxonomy" id="2060906"/>
    <lineage>
        <taxon>Eukaryota</taxon>
        <taxon>Fungi</taxon>
        <taxon>Dikarya</taxon>
        <taxon>Ascomycota</taxon>
        <taxon>Pezizomycotina</taxon>
        <taxon>Eurotiomycetes</taxon>
        <taxon>Eurotiomycetidae</taxon>
        <taxon>Onygenales</taxon>
        <taxon>Ajellomycetaceae</taxon>
        <taxon>Blastomyces</taxon>
    </lineage>
</organism>
<reference evidence="2" key="1">
    <citation type="journal article" date="2015" name="PLoS Genet.">
        <title>The dynamic genome and transcriptome of the human fungal pathogen Blastomyces and close relative Emmonsia.</title>
        <authorList>
            <person name="Munoz J.F."/>
            <person name="Gauthier G.M."/>
            <person name="Desjardins C.A."/>
            <person name="Gallo J.E."/>
            <person name="Holder J."/>
            <person name="Sullivan T.D."/>
            <person name="Marty A.J."/>
            <person name="Carmen J.C."/>
            <person name="Chen Z."/>
            <person name="Ding L."/>
            <person name="Gujja S."/>
            <person name="Magrini V."/>
            <person name="Misas E."/>
            <person name="Mitreva M."/>
            <person name="Priest M."/>
            <person name="Saif S."/>
            <person name="Whiston E.A."/>
            <person name="Young S."/>
            <person name="Zeng Q."/>
            <person name="Goldman W.E."/>
            <person name="Mardis E.R."/>
            <person name="Taylor J.W."/>
            <person name="McEwen J.G."/>
            <person name="Clay O.K."/>
            <person name="Klein B.S."/>
            <person name="Cuomo C.A."/>
        </authorList>
    </citation>
    <scope>NUCLEOTIDE SEQUENCE [LARGE SCALE GENOMIC DNA]</scope>
    <source>
        <strain evidence="2">UAMH 139</strain>
    </source>
</reference>
<proteinExistence type="predicted"/>
<dbReference type="EMBL" id="LDEV01002630">
    <property type="protein sequence ID" value="KLJ08275.1"/>
    <property type="molecule type" value="Genomic_DNA"/>
</dbReference>
<protein>
    <submittedName>
        <fullName evidence="1">Uncharacterized protein</fullName>
    </submittedName>
</protein>